<dbReference type="EMBL" id="BAUV01000009">
    <property type="protein sequence ID" value="GAE34654.1"/>
    <property type="molecule type" value="Genomic_DNA"/>
</dbReference>
<feature type="transmembrane region" description="Helical" evidence="1">
    <location>
        <begin position="222"/>
        <end position="242"/>
    </location>
</feature>
<feature type="transmembrane region" description="Helical" evidence="1">
    <location>
        <begin position="31"/>
        <end position="51"/>
    </location>
</feature>
<feature type="transmembrane region" description="Helical" evidence="1">
    <location>
        <begin position="127"/>
        <end position="146"/>
    </location>
</feature>
<comment type="caution">
    <text evidence="2">The sequence shown here is derived from an EMBL/GenBank/DDBJ whole genome shotgun (WGS) entry which is preliminary data.</text>
</comment>
<reference evidence="2 3" key="1">
    <citation type="journal article" date="2014" name="Genome Announc.">
        <title>Draft Genome Sequences of Three Alkaliphilic Bacillus Strains, Bacillus wakoensis JCM 9140T, Bacillus akibai JCM 9157T, and Bacillus hemicellulosilyticus JCM 9152T.</title>
        <authorList>
            <person name="Yuki M."/>
            <person name="Oshima K."/>
            <person name="Suda W."/>
            <person name="Oshida Y."/>
            <person name="Kitamura K."/>
            <person name="Iida T."/>
            <person name="Hattori M."/>
            <person name="Ohkuma M."/>
        </authorList>
    </citation>
    <scope>NUCLEOTIDE SEQUENCE [LARGE SCALE GENOMIC DNA]</scope>
    <source>
        <strain evidence="2 3">JCM 9157</strain>
    </source>
</reference>
<dbReference type="InterPro" id="IPR032713">
    <property type="entry name" value="EmrE"/>
</dbReference>
<evidence type="ECO:0000313" key="3">
    <source>
        <dbReference type="Proteomes" id="UP000018896"/>
    </source>
</evidence>
<feature type="transmembrane region" description="Helical" evidence="1">
    <location>
        <begin position="71"/>
        <end position="89"/>
    </location>
</feature>
<keyword evidence="1" id="KW-0812">Transmembrane</keyword>
<evidence type="ECO:0000256" key="1">
    <source>
        <dbReference type="SAM" id="Phobius"/>
    </source>
</evidence>
<name>W4QTJ3_HALA3</name>
<dbReference type="AlphaFoldDB" id="W4QTJ3"/>
<dbReference type="STRING" id="1236973.JCM9157_1725"/>
<feature type="transmembrane region" description="Helical" evidence="1">
    <location>
        <begin position="254"/>
        <end position="277"/>
    </location>
</feature>
<feature type="transmembrane region" description="Helical" evidence="1">
    <location>
        <begin position="192"/>
        <end position="216"/>
    </location>
</feature>
<feature type="transmembrane region" description="Helical" evidence="1">
    <location>
        <begin position="95"/>
        <end position="115"/>
    </location>
</feature>
<evidence type="ECO:0000313" key="2">
    <source>
        <dbReference type="EMBL" id="GAE34654.1"/>
    </source>
</evidence>
<protein>
    <submittedName>
        <fullName evidence="2">Membrane protein</fullName>
    </submittedName>
</protein>
<keyword evidence="1" id="KW-0472">Membrane</keyword>
<dbReference type="Pfam" id="PF13536">
    <property type="entry name" value="EmrE"/>
    <property type="match status" value="1"/>
</dbReference>
<sequence>MRAIILGILSSLFFASTFVLNRSMEISGGSWIWGSSLRFIFMVPFLIALVLWRKNFKPLWKELMSNPKPWLIWSFVGFVLFYAPITFAAAYGPAWLIAGTWQFTIIAGVLLTPLFKSTNGESRMKIPIKPLAISSIIFAGIVLIQVRHFESVSLSIMLLGCIPVLIACFAYPLGNRKMMAVCNDQLDTFQRVLGMTLASLPYWFILSLYGFVSIGLPSQNQVIQSFLVAICSGVIATMLFFFATNLVRHSPEHLAAVEATISIQIIFVILGEVFLLNSSWPDSIALTGIVIIIFGIALHSYYSVKKPQLTTVAKPQKVNV</sequence>
<dbReference type="RefSeq" id="WP_035663625.1">
    <property type="nucleotide sequence ID" value="NZ_BAUV01000009.1"/>
</dbReference>
<organism evidence="2 3">
    <name type="scientific">Halalkalibacter akibai (strain ATCC 43226 / DSM 21942 / CIP 109018 / JCM 9157 / 1139)</name>
    <name type="common">Bacillus akibai</name>
    <dbReference type="NCBI Taxonomy" id="1236973"/>
    <lineage>
        <taxon>Bacteria</taxon>
        <taxon>Bacillati</taxon>
        <taxon>Bacillota</taxon>
        <taxon>Bacilli</taxon>
        <taxon>Bacillales</taxon>
        <taxon>Bacillaceae</taxon>
        <taxon>Halalkalibacter</taxon>
    </lineage>
</organism>
<proteinExistence type="predicted"/>
<gene>
    <name evidence="2" type="ORF">JCM9157_1725</name>
</gene>
<feature type="transmembrane region" description="Helical" evidence="1">
    <location>
        <begin position="283"/>
        <end position="304"/>
    </location>
</feature>
<keyword evidence="1" id="KW-1133">Transmembrane helix</keyword>
<feature type="transmembrane region" description="Helical" evidence="1">
    <location>
        <begin position="152"/>
        <end position="171"/>
    </location>
</feature>
<dbReference type="Proteomes" id="UP000018896">
    <property type="component" value="Unassembled WGS sequence"/>
</dbReference>
<keyword evidence="3" id="KW-1185">Reference proteome</keyword>
<dbReference type="OrthoDB" id="3457556at2"/>
<accession>W4QTJ3</accession>
<dbReference type="eggNOG" id="COG0697">
    <property type="taxonomic scope" value="Bacteria"/>
</dbReference>